<organism evidence="2 3">
    <name type="scientific">Clostridium sardiniense</name>
    <name type="common">Clostridium absonum</name>
    <dbReference type="NCBI Taxonomy" id="29369"/>
    <lineage>
        <taxon>Bacteria</taxon>
        <taxon>Bacillati</taxon>
        <taxon>Bacillota</taxon>
        <taxon>Clostridia</taxon>
        <taxon>Eubacteriales</taxon>
        <taxon>Clostridiaceae</taxon>
        <taxon>Clostridium</taxon>
    </lineage>
</organism>
<keyword evidence="1" id="KW-1133">Transmembrane helix</keyword>
<feature type="transmembrane region" description="Helical" evidence="1">
    <location>
        <begin position="58"/>
        <end position="77"/>
    </location>
</feature>
<comment type="caution">
    <text evidence="2">The sequence shown here is derived from an EMBL/GenBank/DDBJ whole genome shotgun (WGS) entry which is preliminary data.</text>
</comment>
<reference evidence="2 3" key="1">
    <citation type="journal article" date="2021" name="Cell Host Microbe">
        <title>in vivo commensal control of Clostridioides difficile virulence.</title>
        <authorList>
            <person name="Girinathan B.P."/>
            <person name="Dibenedetto N."/>
            <person name="Worley J.N."/>
            <person name="Peltier J."/>
            <person name="Arrieta-Ortiz M.L."/>
            <person name="Rupa Christinal Immanuel S."/>
            <person name="Lavin R."/>
            <person name="Delaney M.L."/>
            <person name="Cummins C."/>
            <person name="Hoffmann M."/>
            <person name="Luo Y."/>
            <person name="Gonzalez-Escalona N."/>
            <person name="Allard M."/>
            <person name="Onderdonk A.B."/>
            <person name="Gerber G.K."/>
            <person name="Sonenshein A.L."/>
            <person name="Baliga N."/>
            <person name="Dupuy B."/>
            <person name="Bry L."/>
        </authorList>
    </citation>
    <scope>NUCLEOTIDE SEQUENCE [LARGE SCALE GENOMIC DNA]</scope>
    <source>
        <strain evidence="2 3">DSM 599</strain>
    </source>
</reference>
<gene>
    <name evidence="2" type="ORF">K5V21_14570</name>
</gene>
<keyword evidence="1" id="KW-0472">Membrane</keyword>
<dbReference type="Pfam" id="PF13630">
    <property type="entry name" value="SdpI"/>
    <property type="match status" value="1"/>
</dbReference>
<proteinExistence type="predicted"/>
<dbReference type="InterPro" id="IPR025962">
    <property type="entry name" value="SdpI/YhfL"/>
</dbReference>
<evidence type="ECO:0000313" key="2">
    <source>
        <dbReference type="EMBL" id="MBY0756670.1"/>
    </source>
</evidence>
<feature type="transmembrane region" description="Helical" evidence="1">
    <location>
        <begin position="83"/>
        <end position="103"/>
    </location>
</feature>
<keyword evidence="1" id="KW-0812">Transmembrane</keyword>
<protein>
    <submittedName>
        <fullName evidence="2">SdpI family protein</fullName>
    </submittedName>
</protein>
<feature type="transmembrane region" description="Helical" evidence="1">
    <location>
        <begin position="6"/>
        <end position="25"/>
    </location>
</feature>
<evidence type="ECO:0000256" key="1">
    <source>
        <dbReference type="SAM" id="Phobius"/>
    </source>
</evidence>
<name>A0ABS7L0S7_CLOSR</name>
<dbReference type="RefSeq" id="WP_221861898.1">
    <property type="nucleotide sequence ID" value="NZ_JAIKTU010000012.1"/>
</dbReference>
<dbReference type="EMBL" id="JAIKTU010000012">
    <property type="protein sequence ID" value="MBY0756670.1"/>
    <property type="molecule type" value="Genomic_DNA"/>
</dbReference>
<sequence>MNIINSFTDFLISITMILVGLISIIKPPKFNEFYGYRTTYSMKSKEAFEFANNHFGKLWLIFGTISFIFIIALKSSLTLNSELTSIICMIISLFNMFIPLVLVDIELKINFTSSGKLKN</sequence>
<evidence type="ECO:0000313" key="3">
    <source>
        <dbReference type="Proteomes" id="UP001299068"/>
    </source>
</evidence>
<accession>A0ABS7L0S7</accession>
<keyword evidence="3" id="KW-1185">Reference proteome</keyword>
<dbReference type="Proteomes" id="UP001299068">
    <property type="component" value="Unassembled WGS sequence"/>
</dbReference>